<keyword evidence="3" id="KW-1185">Reference proteome</keyword>
<keyword evidence="1" id="KW-1133">Transmembrane helix</keyword>
<keyword evidence="1" id="KW-0812">Transmembrane</keyword>
<evidence type="ECO:0000313" key="3">
    <source>
        <dbReference type="Proteomes" id="UP001596472"/>
    </source>
</evidence>
<dbReference type="EMBL" id="JBHTBS010000005">
    <property type="protein sequence ID" value="MFC7337878.1"/>
    <property type="molecule type" value="Genomic_DNA"/>
</dbReference>
<keyword evidence="1" id="KW-0472">Membrane</keyword>
<reference evidence="3" key="1">
    <citation type="journal article" date="2019" name="Int. J. Syst. Evol. Microbiol.">
        <title>The Global Catalogue of Microorganisms (GCM) 10K type strain sequencing project: providing services to taxonomists for standard genome sequencing and annotation.</title>
        <authorList>
            <consortium name="The Broad Institute Genomics Platform"/>
            <consortium name="The Broad Institute Genome Sequencing Center for Infectious Disease"/>
            <person name="Wu L."/>
            <person name="Ma J."/>
        </authorList>
    </citation>
    <scope>NUCLEOTIDE SEQUENCE [LARGE SCALE GENOMIC DNA]</scope>
    <source>
        <strain evidence="3">CGMCC 4.1467</strain>
    </source>
</reference>
<proteinExistence type="predicted"/>
<gene>
    <name evidence="2" type="ORF">ACFQY0_11870</name>
</gene>
<dbReference type="Proteomes" id="UP001596472">
    <property type="component" value="Unassembled WGS sequence"/>
</dbReference>
<dbReference type="RefSeq" id="WP_379712595.1">
    <property type="nucleotide sequence ID" value="NZ_JBHTBS010000005.1"/>
</dbReference>
<organism evidence="2 3">
    <name type="scientific">Haloferula chungangensis</name>
    <dbReference type="NCBI Taxonomy" id="1048331"/>
    <lineage>
        <taxon>Bacteria</taxon>
        <taxon>Pseudomonadati</taxon>
        <taxon>Verrucomicrobiota</taxon>
        <taxon>Verrucomicrobiia</taxon>
        <taxon>Verrucomicrobiales</taxon>
        <taxon>Verrucomicrobiaceae</taxon>
        <taxon>Haloferula</taxon>
    </lineage>
</organism>
<feature type="transmembrane region" description="Helical" evidence="1">
    <location>
        <begin position="36"/>
        <end position="58"/>
    </location>
</feature>
<name>A0ABW2L662_9BACT</name>
<evidence type="ECO:0000313" key="2">
    <source>
        <dbReference type="EMBL" id="MFC7337878.1"/>
    </source>
</evidence>
<evidence type="ECO:0008006" key="4">
    <source>
        <dbReference type="Google" id="ProtNLM"/>
    </source>
</evidence>
<accession>A0ABW2L662</accession>
<protein>
    <recommendedName>
        <fullName evidence="4">PH domain-containing protein</fullName>
    </recommendedName>
</protein>
<feature type="transmembrane region" description="Helical" evidence="1">
    <location>
        <begin position="70"/>
        <end position="87"/>
    </location>
</feature>
<evidence type="ECO:0000256" key="1">
    <source>
        <dbReference type="SAM" id="Phobius"/>
    </source>
</evidence>
<sequence length="172" mass="19105">MPSERSSHPPPLRKYSGLMAVAEPHKELRFTRSAQAVPFWIGAAIFGIATIILLTVSFYRSDNPALPHPLWAAIPLVLTWLCVRIAIRCTKHAYLILSPLGVEVFPFFKPASGMQMIPWTQITEVEEGSHLITLHFSEDQSSGIHLSLSPIEKSKRPLLAKALTGRVNKTSL</sequence>
<comment type="caution">
    <text evidence="2">The sequence shown here is derived from an EMBL/GenBank/DDBJ whole genome shotgun (WGS) entry which is preliminary data.</text>
</comment>